<dbReference type="PaxDb" id="55529-EKX50125"/>
<dbReference type="Proteomes" id="UP000011087">
    <property type="component" value="Unassembled WGS sequence"/>
</dbReference>
<dbReference type="RefSeq" id="XP_005837105.1">
    <property type="nucleotide sequence ID" value="XM_005837048.1"/>
</dbReference>
<reference evidence="4" key="2">
    <citation type="submission" date="2012-11" db="EMBL/GenBank/DDBJ databases">
        <authorList>
            <person name="Kuo A."/>
            <person name="Curtis B.A."/>
            <person name="Tanifuji G."/>
            <person name="Burki F."/>
            <person name="Gruber A."/>
            <person name="Irimia M."/>
            <person name="Maruyama S."/>
            <person name="Arias M.C."/>
            <person name="Ball S.G."/>
            <person name="Gile G.H."/>
            <person name="Hirakawa Y."/>
            <person name="Hopkins J.F."/>
            <person name="Rensing S.A."/>
            <person name="Schmutz J."/>
            <person name="Symeonidi A."/>
            <person name="Elias M."/>
            <person name="Eveleigh R.J."/>
            <person name="Herman E.K."/>
            <person name="Klute M.J."/>
            <person name="Nakayama T."/>
            <person name="Obornik M."/>
            <person name="Reyes-Prieto A."/>
            <person name="Armbrust E.V."/>
            <person name="Aves S.J."/>
            <person name="Beiko R.G."/>
            <person name="Coutinho P."/>
            <person name="Dacks J.B."/>
            <person name="Durnford D.G."/>
            <person name="Fast N.M."/>
            <person name="Green B.R."/>
            <person name="Grisdale C."/>
            <person name="Hempe F."/>
            <person name="Henrissat B."/>
            <person name="Hoppner M.P."/>
            <person name="Ishida K.-I."/>
            <person name="Kim E."/>
            <person name="Koreny L."/>
            <person name="Kroth P.G."/>
            <person name="Liu Y."/>
            <person name="Malik S.-B."/>
            <person name="Maier U.G."/>
            <person name="McRose D."/>
            <person name="Mock T."/>
            <person name="Neilson J.A."/>
            <person name="Onodera N.T."/>
            <person name="Poole A.M."/>
            <person name="Pritham E.J."/>
            <person name="Richards T.A."/>
            <person name="Rocap G."/>
            <person name="Roy S.W."/>
            <person name="Sarai C."/>
            <person name="Schaack S."/>
            <person name="Shirato S."/>
            <person name="Slamovits C.H."/>
            <person name="Spencer D.F."/>
            <person name="Suzuki S."/>
            <person name="Worden A.Z."/>
            <person name="Zauner S."/>
            <person name="Barry K."/>
            <person name="Bell C."/>
            <person name="Bharti A.K."/>
            <person name="Crow J.A."/>
            <person name="Grimwood J."/>
            <person name="Kramer R."/>
            <person name="Lindquist E."/>
            <person name="Lucas S."/>
            <person name="Salamov A."/>
            <person name="McFadden G.I."/>
            <person name="Lane C.E."/>
            <person name="Keeling P.J."/>
            <person name="Gray M.W."/>
            <person name="Grigoriev I.V."/>
            <person name="Archibald J.M."/>
        </authorList>
    </citation>
    <scope>NUCLEOTIDE SEQUENCE</scope>
    <source>
        <strain evidence="4">CCMP2712</strain>
    </source>
</reference>
<name>L1JPK3_GUITC</name>
<gene>
    <name evidence="2" type="ORF">GUITHDRAFT_135314</name>
</gene>
<sequence length="451" mass="49633">MTELMVEMDRAQSRDQTSGQAWQMPDIAMMPHCKSCKQQGCMHFRRGFTHLLALNQGCPTPTLGTDKSIDESAPSHDIDVLIPSSCPCHGCNETIIRADVNRGNEKSLTYNFVPRTSEWKAEPSRYRYKRDTELVIGCTGRHRIIESPKAGRYAQLWCRTCCNCEATGRPIGNLVGCANAAHWHTVTNRSYHEKTPFHQLANNLLQSSYNEALQSGMPFEKAIGPIGIAYYRNGIDQRGIETSKTKYIPEKPLQTSLFSAEALGGHSHLFSDHLENRIGMKRDRGIFDAEIAMTPNAMLTPPLYYFDNKTCQWKINSASDLRRQFAYESPFGASRSRSHPIRGSSMAISAMPQMSVADLGSSSIMASGFPSKALASPIQRPFPGSNAELSMLGGSFSLTEGIASSINGLSGKGQSTARQAESCPFLEEPKGNLWDLPDILTTGGRVSGSCF</sequence>
<dbReference type="KEGG" id="gtt:GUITHDRAFT_135314"/>
<feature type="region of interest" description="Disordered" evidence="1">
    <location>
        <begin position="1"/>
        <end position="20"/>
    </location>
</feature>
<reference evidence="2 4" key="1">
    <citation type="journal article" date="2012" name="Nature">
        <title>Algal genomes reveal evolutionary mosaicism and the fate of nucleomorphs.</title>
        <authorList>
            <consortium name="DOE Joint Genome Institute"/>
            <person name="Curtis B.A."/>
            <person name="Tanifuji G."/>
            <person name="Burki F."/>
            <person name="Gruber A."/>
            <person name="Irimia M."/>
            <person name="Maruyama S."/>
            <person name="Arias M.C."/>
            <person name="Ball S.G."/>
            <person name="Gile G.H."/>
            <person name="Hirakawa Y."/>
            <person name="Hopkins J.F."/>
            <person name="Kuo A."/>
            <person name="Rensing S.A."/>
            <person name="Schmutz J."/>
            <person name="Symeonidi A."/>
            <person name="Elias M."/>
            <person name="Eveleigh R.J."/>
            <person name="Herman E.K."/>
            <person name="Klute M.J."/>
            <person name="Nakayama T."/>
            <person name="Obornik M."/>
            <person name="Reyes-Prieto A."/>
            <person name="Armbrust E.V."/>
            <person name="Aves S.J."/>
            <person name="Beiko R.G."/>
            <person name="Coutinho P."/>
            <person name="Dacks J.B."/>
            <person name="Durnford D.G."/>
            <person name="Fast N.M."/>
            <person name="Green B.R."/>
            <person name="Grisdale C.J."/>
            <person name="Hempel F."/>
            <person name="Henrissat B."/>
            <person name="Hoppner M.P."/>
            <person name="Ishida K."/>
            <person name="Kim E."/>
            <person name="Koreny L."/>
            <person name="Kroth P.G."/>
            <person name="Liu Y."/>
            <person name="Malik S.B."/>
            <person name="Maier U.G."/>
            <person name="McRose D."/>
            <person name="Mock T."/>
            <person name="Neilson J.A."/>
            <person name="Onodera N.T."/>
            <person name="Poole A.M."/>
            <person name="Pritham E.J."/>
            <person name="Richards T.A."/>
            <person name="Rocap G."/>
            <person name="Roy S.W."/>
            <person name="Sarai C."/>
            <person name="Schaack S."/>
            <person name="Shirato S."/>
            <person name="Slamovits C.H."/>
            <person name="Spencer D.F."/>
            <person name="Suzuki S."/>
            <person name="Worden A.Z."/>
            <person name="Zauner S."/>
            <person name="Barry K."/>
            <person name="Bell C."/>
            <person name="Bharti A.K."/>
            <person name="Crow J.A."/>
            <person name="Grimwood J."/>
            <person name="Kramer R."/>
            <person name="Lindquist E."/>
            <person name="Lucas S."/>
            <person name="Salamov A."/>
            <person name="McFadden G.I."/>
            <person name="Lane C.E."/>
            <person name="Keeling P.J."/>
            <person name="Gray M.W."/>
            <person name="Grigoriev I.V."/>
            <person name="Archibald J.M."/>
        </authorList>
    </citation>
    <scope>NUCLEOTIDE SEQUENCE</scope>
    <source>
        <strain evidence="2 4">CCMP2712</strain>
    </source>
</reference>
<dbReference type="HOGENOM" id="CLU_607570_0_0_1"/>
<dbReference type="AlphaFoldDB" id="L1JPK3"/>
<dbReference type="EMBL" id="JH992979">
    <property type="protein sequence ID" value="EKX50125.1"/>
    <property type="molecule type" value="Genomic_DNA"/>
</dbReference>
<proteinExistence type="predicted"/>
<keyword evidence="4" id="KW-1185">Reference proteome</keyword>
<evidence type="ECO:0000256" key="1">
    <source>
        <dbReference type="SAM" id="MobiDB-lite"/>
    </source>
</evidence>
<evidence type="ECO:0000313" key="3">
    <source>
        <dbReference type="EnsemblProtists" id="EKX50125"/>
    </source>
</evidence>
<dbReference type="EnsemblProtists" id="EKX50125">
    <property type="protein sequence ID" value="EKX50125"/>
    <property type="gene ID" value="GUITHDRAFT_135314"/>
</dbReference>
<dbReference type="GeneID" id="17306979"/>
<reference evidence="3" key="3">
    <citation type="submission" date="2015-06" db="UniProtKB">
        <authorList>
            <consortium name="EnsemblProtists"/>
        </authorList>
    </citation>
    <scope>IDENTIFICATION</scope>
</reference>
<accession>L1JPK3</accession>
<evidence type="ECO:0000313" key="4">
    <source>
        <dbReference type="Proteomes" id="UP000011087"/>
    </source>
</evidence>
<evidence type="ECO:0000313" key="2">
    <source>
        <dbReference type="EMBL" id="EKX50125.1"/>
    </source>
</evidence>
<protein>
    <submittedName>
        <fullName evidence="2 3">Uncharacterized protein</fullName>
    </submittedName>
</protein>
<organism evidence="2">
    <name type="scientific">Guillardia theta (strain CCMP2712)</name>
    <name type="common">Cryptophyte</name>
    <dbReference type="NCBI Taxonomy" id="905079"/>
    <lineage>
        <taxon>Eukaryota</taxon>
        <taxon>Cryptophyceae</taxon>
        <taxon>Pyrenomonadales</taxon>
        <taxon>Geminigeraceae</taxon>
        <taxon>Guillardia</taxon>
    </lineage>
</organism>